<dbReference type="GeneID" id="20250637"/>
<dbReference type="CTD" id="20250637"/>
<reference evidence="2" key="1">
    <citation type="journal article" date="2013" name="Nature">
        <title>Insights into bilaterian evolution from three spiralian genomes.</title>
        <authorList>
            <person name="Simakov O."/>
            <person name="Marletaz F."/>
            <person name="Cho S.J."/>
            <person name="Edsinger-Gonzales E."/>
            <person name="Havlak P."/>
            <person name="Hellsten U."/>
            <person name="Kuo D.H."/>
            <person name="Larsson T."/>
            <person name="Lv J."/>
            <person name="Arendt D."/>
            <person name="Savage R."/>
            <person name="Osoegawa K."/>
            <person name="de Jong P."/>
            <person name="Grimwood J."/>
            <person name="Chapman J.A."/>
            <person name="Shapiro H."/>
            <person name="Aerts A."/>
            <person name="Otillar R.P."/>
            <person name="Terry A.Y."/>
            <person name="Boore J.L."/>
            <person name="Grigoriev I.V."/>
            <person name="Lindberg D.R."/>
            <person name="Seaver E.C."/>
            <person name="Weisblat D.A."/>
            <person name="Putnam N.H."/>
            <person name="Rokhsar D.S."/>
        </authorList>
    </citation>
    <scope>NUCLEOTIDE SEQUENCE [LARGE SCALE GENOMIC DNA]</scope>
</reference>
<evidence type="ECO:0000313" key="2">
    <source>
        <dbReference type="EMBL" id="ESP02301.1"/>
    </source>
</evidence>
<name>V4B4A6_LOTGI</name>
<keyword evidence="3" id="KW-1185">Reference proteome</keyword>
<evidence type="ECO:0000256" key="1">
    <source>
        <dbReference type="SAM" id="MobiDB-lite"/>
    </source>
</evidence>
<organism evidence="2 3">
    <name type="scientific">Lottia gigantea</name>
    <name type="common">Giant owl limpet</name>
    <dbReference type="NCBI Taxonomy" id="225164"/>
    <lineage>
        <taxon>Eukaryota</taxon>
        <taxon>Metazoa</taxon>
        <taxon>Spiralia</taxon>
        <taxon>Lophotrochozoa</taxon>
        <taxon>Mollusca</taxon>
        <taxon>Gastropoda</taxon>
        <taxon>Patellogastropoda</taxon>
        <taxon>Lottioidea</taxon>
        <taxon>Lottiidae</taxon>
        <taxon>Lottia</taxon>
    </lineage>
</organism>
<dbReference type="HOGENOM" id="CLU_372258_0_0_1"/>
<feature type="compositionally biased region" description="Low complexity" evidence="1">
    <location>
        <begin position="1"/>
        <end position="18"/>
    </location>
</feature>
<sequence>MVKLPSSSSSSSSSSDSSILPAKPLTRSKKRLLPKNAGWFEKSYSEPHRPNTSKTNFNNVWQLFSESSPKKSNRRQKKKQVEKKKVPATVTRPTEIVEEEMEDLILEDDIEVMRDVSGATFSSPKRSVKFSKFLQKFNRSSRIRKEFKSPRPVKRKRVPSDHRPIPELDDLEYDVFEDTDSSECLKVAETATTTGVSIQYENLPKYLHDSPSIPVGLSRKFHNSTAVDGHQNNLLELTQDISVITSGSSKQTFEETTPSRFPALHSGNKRRKKSCNIIEEKKKPVSSTRLFQTNNSDLSIPDLSPIIQLTGRQSIKNKSKNKRKCSTENCSEDVGEVIENPPSPLSLIKIIVDKTLVNKQSTFRQGDGIHPMAEFGISSIKNDDDDDDFLQPKPDTRYIDSKDFYQTYDVEEIEVPDVICIDDEDKDVFSMKTSMKDGNNSKNKISFKENGDLTTMKYNTNDNSISGKGSAIVEKLLSRKSSKLSKTAQTILEVSSPGPGSIHIKDQGSSFVEKPCKVNSSKLSKTAKTILEVASPVIRNNISGEGSTLFSKGNISKLSKTAQTILEVSSPGFINNNSHEDSTLVAKPSNFSKLSKTAQTMLGVVSPVIGDLTKNMFMASKSNPSSVSSSKHHNRSLETNKPAANTIRTDNICNMKQATVKSRRQSTSKAVNISICCLQNLTFPPPMKVLIRQKTIPNGKRFNTELQTAAEDILGKAVPLPKGISKECRKKKSMYYFKDVKRYGRGK</sequence>
<accession>V4B4A6</accession>
<dbReference type="KEGG" id="lgi:LOTGIDRAFT_238028"/>
<feature type="region of interest" description="Disordered" evidence="1">
    <location>
        <begin position="1"/>
        <end position="88"/>
    </location>
</feature>
<dbReference type="Proteomes" id="UP000030746">
    <property type="component" value="Unassembled WGS sequence"/>
</dbReference>
<feature type="compositionally biased region" description="Basic residues" evidence="1">
    <location>
        <begin position="71"/>
        <end position="82"/>
    </location>
</feature>
<dbReference type="RefSeq" id="XP_009047009.1">
    <property type="nucleotide sequence ID" value="XM_009048761.1"/>
</dbReference>
<evidence type="ECO:0000313" key="3">
    <source>
        <dbReference type="Proteomes" id="UP000030746"/>
    </source>
</evidence>
<proteinExistence type="predicted"/>
<gene>
    <name evidence="2" type="ORF">LOTGIDRAFT_238028</name>
</gene>
<protein>
    <submittedName>
        <fullName evidence="2">Uncharacterized protein</fullName>
    </submittedName>
</protein>
<dbReference type="AlphaFoldDB" id="V4B4A6"/>
<dbReference type="EMBL" id="KB200294">
    <property type="protein sequence ID" value="ESP02301.1"/>
    <property type="molecule type" value="Genomic_DNA"/>
</dbReference>
<feature type="compositionally biased region" description="Polar residues" evidence="1">
    <location>
        <begin position="50"/>
        <end position="67"/>
    </location>
</feature>